<dbReference type="Proteomes" id="UP000008820">
    <property type="component" value="Chromosome 2"/>
</dbReference>
<dbReference type="Pfam" id="PF11976">
    <property type="entry name" value="Rad60-SLD"/>
    <property type="match status" value="1"/>
</dbReference>
<evidence type="ECO:0000259" key="5">
    <source>
        <dbReference type="Pfam" id="PF11976"/>
    </source>
</evidence>
<feature type="domain" description="Rad60/SUMO-like" evidence="5">
    <location>
        <begin position="422"/>
        <end position="490"/>
    </location>
</feature>
<name>A0A1S4FZI7_AEDAE</name>
<dbReference type="InterPro" id="IPR022617">
    <property type="entry name" value="Rad60/SUMO-like_dom"/>
</dbReference>
<evidence type="ECO:0000256" key="4">
    <source>
        <dbReference type="SAM" id="SignalP"/>
    </source>
</evidence>
<dbReference type="InterPro" id="IPR052324">
    <property type="entry name" value="NFATC2-Int_DNA_Repair"/>
</dbReference>
<dbReference type="InParanoid" id="A0A1S4FZI7"/>
<evidence type="ECO:0000256" key="2">
    <source>
        <dbReference type="ARBA" id="ARBA00023242"/>
    </source>
</evidence>
<sequence length="494" mass="55101">MFAVLLFVAFCLVLFRSHSLPLEVIQIILNLIVKKLPRTSIMSDQYDIFDNLNSYLNADDDVDFAEDELEAECRNLDDQVPDPDEIPPPIKQKRAAKGTQVTTAKPEPAPVPRRRSQRLTAAATEAESTDDEGLSSGSTTSLLGPSSSHSSLKSQPSEVRSVDLSGDDLDEQLKEVQRQYDLIFNNPACTGQDKRYFAGLKRRFQTMLKRKNSPRGRSATFMQDFESLKETLYNICINWNLMAARSVASRSTSNGSIGDGRSTRRARRQQQLEVINLVDSPALILPGTINLDSDEDDVAPAASNRSANLSFDSENYEVSLKIKWEGKIERFSHRKFQKFGDLIAVLAERAGADPSHVVLDLDERIIEPDDTPDSIGYRISQFIAGRVVRGELAEVFAKKKKSNATGLTSKAQRPKDANEIALKVQSDRWKKPLEVKIRKDNKMMILIIKCAEELKCQPGDIKLSFDGDPVALDSTPVDLELEGGEILDLRFLKG</sequence>
<dbReference type="PANTHER" id="PTHR47187">
    <property type="entry name" value="NFATC2-INTERACTING PROTEIN"/>
    <property type="match status" value="1"/>
</dbReference>
<dbReference type="GO" id="GO:0005634">
    <property type="term" value="C:nucleus"/>
    <property type="evidence" value="ECO:0007669"/>
    <property type="project" value="UniProtKB-SubCell"/>
</dbReference>
<keyword evidence="7" id="KW-1185">Reference proteome</keyword>
<feature type="compositionally biased region" description="Low complexity" evidence="3">
    <location>
        <begin position="134"/>
        <end position="158"/>
    </location>
</feature>
<dbReference type="AlphaFoldDB" id="A0A1S4FZI7"/>
<evidence type="ECO:0000256" key="1">
    <source>
        <dbReference type="ARBA" id="ARBA00004123"/>
    </source>
</evidence>
<feature type="chain" id="PRO_5043534217" evidence="4">
    <location>
        <begin position="20"/>
        <end position="494"/>
    </location>
</feature>
<evidence type="ECO:0000313" key="6">
    <source>
        <dbReference type="EnsemblMetazoa" id="AAEL013540-PA"/>
    </source>
</evidence>
<dbReference type="VEuPathDB" id="VectorBase:AAEL013540"/>
<dbReference type="Gene3D" id="3.10.20.90">
    <property type="entry name" value="Phosphatidylinositol 3-kinase Catalytic Subunit, Chain A, domain 1"/>
    <property type="match status" value="2"/>
</dbReference>
<dbReference type="EnsemblMetazoa" id="AAEL013540-RA">
    <property type="protein sequence ID" value="AAEL013540-PA"/>
    <property type="gene ID" value="AAEL013540"/>
</dbReference>
<dbReference type="PANTHER" id="PTHR47187:SF1">
    <property type="entry name" value="NFATC2-INTERACTING PROTEIN"/>
    <property type="match status" value="1"/>
</dbReference>
<keyword evidence="2" id="KW-0539">Nucleus</keyword>
<evidence type="ECO:0000256" key="3">
    <source>
        <dbReference type="SAM" id="MobiDB-lite"/>
    </source>
</evidence>
<feature type="signal peptide" evidence="4">
    <location>
        <begin position="1"/>
        <end position="19"/>
    </location>
</feature>
<proteinExistence type="predicted"/>
<protein>
    <submittedName>
        <fullName evidence="6">Rad60-SLD domain-containing protein</fullName>
    </submittedName>
</protein>
<reference evidence="6" key="2">
    <citation type="submission" date="2020-05" db="UniProtKB">
        <authorList>
            <consortium name="EnsemblMetazoa"/>
        </authorList>
    </citation>
    <scope>IDENTIFICATION</scope>
    <source>
        <strain evidence="6">LVP_AGWG</strain>
    </source>
</reference>
<dbReference type="GO" id="GO:0045944">
    <property type="term" value="P:positive regulation of transcription by RNA polymerase II"/>
    <property type="evidence" value="ECO:0007669"/>
    <property type="project" value="TreeGrafter"/>
</dbReference>
<organism evidence="6 7">
    <name type="scientific">Aedes aegypti</name>
    <name type="common">Yellowfever mosquito</name>
    <name type="synonym">Culex aegypti</name>
    <dbReference type="NCBI Taxonomy" id="7159"/>
    <lineage>
        <taxon>Eukaryota</taxon>
        <taxon>Metazoa</taxon>
        <taxon>Ecdysozoa</taxon>
        <taxon>Arthropoda</taxon>
        <taxon>Hexapoda</taxon>
        <taxon>Insecta</taxon>
        <taxon>Pterygota</taxon>
        <taxon>Neoptera</taxon>
        <taxon>Endopterygota</taxon>
        <taxon>Diptera</taxon>
        <taxon>Nematocera</taxon>
        <taxon>Culicoidea</taxon>
        <taxon>Culicidae</taxon>
        <taxon>Culicinae</taxon>
        <taxon>Aedini</taxon>
        <taxon>Aedes</taxon>
        <taxon>Stegomyia</taxon>
    </lineage>
</organism>
<dbReference type="InterPro" id="IPR029071">
    <property type="entry name" value="Ubiquitin-like_domsf"/>
</dbReference>
<gene>
    <name evidence="6" type="primary">5578152</name>
</gene>
<dbReference type="CDD" id="cd01763">
    <property type="entry name" value="Ubl_SUMO_like"/>
    <property type="match status" value="1"/>
</dbReference>
<dbReference type="OrthoDB" id="442921at2759"/>
<evidence type="ECO:0000313" key="7">
    <source>
        <dbReference type="Proteomes" id="UP000008820"/>
    </source>
</evidence>
<feature type="region of interest" description="Disordered" evidence="3">
    <location>
        <begin position="75"/>
        <end position="162"/>
    </location>
</feature>
<reference evidence="6 7" key="1">
    <citation type="submission" date="2017-06" db="EMBL/GenBank/DDBJ databases">
        <title>Aedes aegypti genome working group (AGWG) sequencing and assembly.</title>
        <authorList>
            <consortium name="Aedes aegypti Genome Working Group (AGWG)"/>
            <person name="Matthews B.J."/>
        </authorList>
    </citation>
    <scope>NUCLEOTIDE SEQUENCE [LARGE SCALE GENOMIC DNA]</scope>
    <source>
        <strain evidence="6 7">LVP_AGWG</strain>
    </source>
</reference>
<keyword evidence="4" id="KW-0732">Signal</keyword>
<accession>A0A1S4FZI7</accession>
<dbReference type="SUPFAM" id="SSF54236">
    <property type="entry name" value="Ubiquitin-like"/>
    <property type="match status" value="2"/>
</dbReference>
<comment type="subcellular location">
    <subcellularLocation>
        <location evidence="1">Nucleus</location>
    </subcellularLocation>
</comment>